<organism evidence="1 2">
    <name type="scientific">Pristionchus fissidentatus</name>
    <dbReference type="NCBI Taxonomy" id="1538716"/>
    <lineage>
        <taxon>Eukaryota</taxon>
        <taxon>Metazoa</taxon>
        <taxon>Ecdysozoa</taxon>
        <taxon>Nematoda</taxon>
        <taxon>Chromadorea</taxon>
        <taxon>Rhabditida</taxon>
        <taxon>Rhabditina</taxon>
        <taxon>Diplogasteromorpha</taxon>
        <taxon>Diplogasteroidea</taxon>
        <taxon>Neodiplogasteridae</taxon>
        <taxon>Pristionchus</taxon>
    </lineage>
</organism>
<feature type="non-terminal residue" evidence="1">
    <location>
        <position position="1"/>
    </location>
</feature>
<name>A0AAV5WBT4_9BILA</name>
<sequence length="139" mass="15696">SGEWVNLLKFETNRLSVAPKTKEYASRVVGLSKASDPAVLHQFVNNITHASLGLGSLPVTNEHLCAVREMMLKRHCTMESLSLVVENDVAEDFVWECFGVKLENDFSSDFKIRTYKCSNTDLQLYSSNPLHILDLTNFE</sequence>
<evidence type="ECO:0000313" key="2">
    <source>
        <dbReference type="Proteomes" id="UP001432322"/>
    </source>
</evidence>
<gene>
    <name evidence="1" type="ORF">PFISCL1PPCAC_19182</name>
</gene>
<comment type="caution">
    <text evidence="1">The sequence shown here is derived from an EMBL/GenBank/DDBJ whole genome shotgun (WGS) entry which is preliminary data.</text>
</comment>
<reference evidence="1" key="1">
    <citation type="submission" date="2023-10" db="EMBL/GenBank/DDBJ databases">
        <title>Genome assembly of Pristionchus species.</title>
        <authorList>
            <person name="Yoshida K."/>
            <person name="Sommer R.J."/>
        </authorList>
    </citation>
    <scope>NUCLEOTIDE SEQUENCE</scope>
    <source>
        <strain evidence="1">RS5133</strain>
    </source>
</reference>
<accession>A0AAV5WBT4</accession>
<dbReference type="AlphaFoldDB" id="A0AAV5WBT4"/>
<proteinExistence type="predicted"/>
<evidence type="ECO:0000313" key="1">
    <source>
        <dbReference type="EMBL" id="GMT27885.1"/>
    </source>
</evidence>
<protein>
    <submittedName>
        <fullName evidence="1">Uncharacterized protein</fullName>
    </submittedName>
</protein>
<dbReference type="Proteomes" id="UP001432322">
    <property type="component" value="Unassembled WGS sequence"/>
</dbReference>
<dbReference type="EMBL" id="BTSY01000005">
    <property type="protein sequence ID" value="GMT27885.1"/>
    <property type="molecule type" value="Genomic_DNA"/>
</dbReference>
<feature type="non-terminal residue" evidence="1">
    <location>
        <position position="139"/>
    </location>
</feature>
<keyword evidence="2" id="KW-1185">Reference proteome</keyword>